<feature type="transmembrane region" description="Helical" evidence="3">
    <location>
        <begin position="370"/>
        <end position="390"/>
    </location>
</feature>
<name>A0A559JFL1_9BACL</name>
<keyword evidence="3" id="KW-0812">Transmembrane</keyword>
<sequence>MSDHIQSHSESPLFTNSESDVFVQQLVNEIGNPPDLKYLALELRPGILGSYLFIETLVDKNKIEDNVLKFLSESRLLDVSESVSDLMETLKSRIPVASISKVFDLISCAQGLLKGMCLLVIPGADHVLMLDVAKSHHRTVTEPKTETTVQGPNEAFNEDLLTSIGLIRQRILTADLRFEQMKIGKSTETKVWICYIQDLASDEILNEFRIRIRSIKADSILDSTYVEEWIQDKTFTPFPTLMKTERPDVLASHLLEGRVAVVVDGTPFTLIGPVTFMQFFTSPEDYYQRADIATFLLWIRFLAYLFAVFVPSLYIAASLYHHSLLPPTLLVSLSAQREGVPFPSYVEAFLMMVLFEMLREAGLRMPRISGQAIAIVGALVLGEAAVQAGLVSAATVIVVAVTAIANFVTPFYNFGISQRFLQYAYMILAGFMGMFGILCGVLFTVIHLASIKSFGVPYLAPIAPTFLSDWKDVILRVPRPWMKTLPRMNKPKRKKR</sequence>
<protein>
    <submittedName>
        <fullName evidence="4">Spore germination protein</fullName>
    </submittedName>
</protein>
<evidence type="ECO:0000256" key="3">
    <source>
        <dbReference type="SAM" id="Phobius"/>
    </source>
</evidence>
<dbReference type="PANTHER" id="PTHR22550:SF5">
    <property type="entry name" value="LEUCINE ZIPPER PROTEIN 4"/>
    <property type="match status" value="1"/>
</dbReference>
<dbReference type="InterPro" id="IPR050768">
    <property type="entry name" value="UPF0353/GerABKA_families"/>
</dbReference>
<accession>A0A559JFL1</accession>
<evidence type="ECO:0000256" key="1">
    <source>
        <dbReference type="ARBA" id="ARBA00005278"/>
    </source>
</evidence>
<keyword evidence="5" id="KW-1185">Reference proteome</keyword>
<organism evidence="4 5">
    <name type="scientific">Cohnella terricola</name>
    <dbReference type="NCBI Taxonomy" id="1289167"/>
    <lineage>
        <taxon>Bacteria</taxon>
        <taxon>Bacillati</taxon>
        <taxon>Bacillota</taxon>
        <taxon>Bacilli</taxon>
        <taxon>Bacillales</taxon>
        <taxon>Paenibacillaceae</taxon>
        <taxon>Cohnella</taxon>
    </lineage>
</organism>
<dbReference type="Proteomes" id="UP000316330">
    <property type="component" value="Unassembled WGS sequence"/>
</dbReference>
<reference evidence="4 5" key="1">
    <citation type="submission" date="2019-07" db="EMBL/GenBank/DDBJ databases">
        <authorList>
            <person name="Kim J."/>
        </authorList>
    </citation>
    <scope>NUCLEOTIDE SEQUENCE [LARGE SCALE GENOMIC DNA]</scope>
    <source>
        <strain evidence="4 5">G13</strain>
    </source>
</reference>
<dbReference type="PANTHER" id="PTHR22550">
    <property type="entry name" value="SPORE GERMINATION PROTEIN"/>
    <property type="match status" value="1"/>
</dbReference>
<feature type="transmembrane region" description="Helical" evidence="3">
    <location>
        <begin position="297"/>
        <end position="320"/>
    </location>
</feature>
<dbReference type="OrthoDB" id="1726708at2"/>
<evidence type="ECO:0000256" key="2">
    <source>
        <dbReference type="ARBA" id="ARBA00023136"/>
    </source>
</evidence>
<feature type="transmembrane region" description="Helical" evidence="3">
    <location>
        <begin position="423"/>
        <end position="449"/>
    </location>
</feature>
<comment type="caution">
    <text evidence="4">The sequence shown here is derived from an EMBL/GenBank/DDBJ whole genome shotgun (WGS) entry which is preliminary data.</text>
</comment>
<dbReference type="RefSeq" id="WP_144703428.1">
    <property type="nucleotide sequence ID" value="NZ_VNJJ01000008.1"/>
</dbReference>
<keyword evidence="2 3" id="KW-0472">Membrane</keyword>
<keyword evidence="3" id="KW-1133">Transmembrane helix</keyword>
<dbReference type="EMBL" id="VNJJ01000008">
    <property type="protein sequence ID" value="TVX98658.1"/>
    <property type="molecule type" value="Genomic_DNA"/>
</dbReference>
<proteinExistence type="inferred from homology"/>
<dbReference type="AlphaFoldDB" id="A0A559JFL1"/>
<dbReference type="GO" id="GO:0009847">
    <property type="term" value="P:spore germination"/>
    <property type="evidence" value="ECO:0007669"/>
    <property type="project" value="InterPro"/>
</dbReference>
<evidence type="ECO:0000313" key="4">
    <source>
        <dbReference type="EMBL" id="TVX98658.1"/>
    </source>
</evidence>
<dbReference type="PIRSF" id="PIRSF005690">
    <property type="entry name" value="GerBA"/>
    <property type="match status" value="1"/>
</dbReference>
<gene>
    <name evidence="4" type="ORF">FPZ45_15235</name>
</gene>
<evidence type="ECO:0000313" key="5">
    <source>
        <dbReference type="Proteomes" id="UP000316330"/>
    </source>
</evidence>
<comment type="similarity">
    <text evidence="1">Belongs to the GerABKA family.</text>
</comment>
<feature type="transmembrane region" description="Helical" evidence="3">
    <location>
        <begin position="396"/>
        <end position="416"/>
    </location>
</feature>
<feature type="transmembrane region" description="Helical" evidence="3">
    <location>
        <begin position="340"/>
        <end position="358"/>
    </location>
</feature>
<dbReference type="GO" id="GO:0016020">
    <property type="term" value="C:membrane"/>
    <property type="evidence" value="ECO:0007669"/>
    <property type="project" value="InterPro"/>
</dbReference>
<dbReference type="Pfam" id="PF03323">
    <property type="entry name" value="GerA"/>
    <property type="match status" value="1"/>
</dbReference>
<dbReference type="InterPro" id="IPR004995">
    <property type="entry name" value="Spore_Ger"/>
</dbReference>